<organism evidence="2 3">
    <name type="scientific">Halovenus aranensis</name>
    <dbReference type="NCBI Taxonomy" id="890420"/>
    <lineage>
        <taxon>Archaea</taxon>
        <taxon>Methanobacteriati</taxon>
        <taxon>Methanobacteriota</taxon>
        <taxon>Stenosarchaea group</taxon>
        <taxon>Halobacteria</taxon>
        <taxon>Halobacteriales</taxon>
        <taxon>Haloarculaceae</taxon>
        <taxon>Halovenus</taxon>
    </lineage>
</organism>
<gene>
    <name evidence="2" type="ORF">SAMN05216226_10262</name>
</gene>
<accession>A0A1G8SN93</accession>
<evidence type="ECO:0000313" key="2">
    <source>
        <dbReference type="EMBL" id="SDJ30687.1"/>
    </source>
</evidence>
<feature type="compositionally biased region" description="Acidic residues" evidence="1">
    <location>
        <begin position="30"/>
        <end position="66"/>
    </location>
</feature>
<evidence type="ECO:0000256" key="1">
    <source>
        <dbReference type="SAM" id="MobiDB-lite"/>
    </source>
</evidence>
<sequence length="347" mass="36848">MSNDNTTRRRLIQVAGASTAAALAGCLGGSDDDSMDDESDGSMADSDETDGDDGMDGSDEMDDGPEPTDPSEAPRATVDRFSEEAGTLLVRTEENGLPAPDEPVDFDQGPHITKGLGPDGEMVEYYNFDVQPETPAPIYALFHENGDPVEGQLNVLDVIPGDDGYNDFWHVHKVTVPDDYEANVVTSVDDITEAGYDVEPTGMIKNCPVVPEGSTASKHFGDDHDEAPVVDGWYGGEVVSYFLFEEDSYEATSDGKIPLSPIYVSFNTNPGQEGGGPASGFMTEEGSDQTHNVVATVPGDDGYSPLWMVNPYDNADFDDVSDLDSATDANVLAMGAATVNCPIVSMG</sequence>
<dbReference type="OrthoDB" id="10704at2157"/>
<keyword evidence="3" id="KW-1185">Reference proteome</keyword>
<dbReference type="Proteomes" id="UP000198856">
    <property type="component" value="Unassembled WGS sequence"/>
</dbReference>
<dbReference type="STRING" id="890420.SAMN05216226_10262"/>
<dbReference type="InterPro" id="IPR006311">
    <property type="entry name" value="TAT_signal"/>
</dbReference>
<dbReference type="AlphaFoldDB" id="A0A1G8SN93"/>
<evidence type="ECO:0000313" key="3">
    <source>
        <dbReference type="Proteomes" id="UP000198856"/>
    </source>
</evidence>
<protein>
    <submittedName>
        <fullName evidence="2">Uncharacterized protein</fullName>
    </submittedName>
</protein>
<dbReference type="RefSeq" id="WP_092698974.1">
    <property type="nucleotide sequence ID" value="NZ_FNFC01000002.1"/>
</dbReference>
<feature type="region of interest" description="Disordered" evidence="1">
    <location>
        <begin position="24"/>
        <end position="112"/>
    </location>
</feature>
<name>A0A1G8SN93_9EURY</name>
<dbReference type="PROSITE" id="PS51318">
    <property type="entry name" value="TAT"/>
    <property type="match status" value="1"/>
</dbReference>
<proteinExistence type="predicted"/>
<dbReference type="EMBL" id="FNFC01000002">
    <property type="protein sequence ID" value="SDJ30687.1"/>
    <property type="molecule type" value="Genomic_DNA"/>
</dbReference>
<reference evidence="2 3" key="1">
    <citation type="submission" date="2016-10" db="EMBL/GenBank/DDBJ databases">
        <authorList>
            <person name="de Groot N.N."/>
        </authorList>
    </citation>
    <scope>NUCLEOTIDE SEQUENCE [LARGE SCALE GENOMIC DNA]</scope>
    <source>
        <strain evidence="2 3">IBRC-M10015</strain>
    </source>
</reference>